<keyword evidence="2" id="KW-0560">Oxidoreductase</keyword>
<evidence type="ECO:0000313" key="3">
    <source>
        <dbReference type="EnsemblMetazoa" id="GBRI020039-PA"/>
    </source>
</evidence>
<name>A0A1A9WHK1_9MUSC</name>
<reference evidence="3" key="2">
    <citation type="submission" date="2020-05" db="UniProtKB">
        <authorList>
            <consortium name="EnsemblMetazoa"/>
        </authorList>
    </citation>
    <scope>IDENTIFICATION</scope>
    <source>
        <strain evidence="3">IAEA</strain>
    </source>
</reference>
<protein>
    <recommendedName>
        <fullName evidence="5">Malate dehydrogenase</fullName>
    </recommendedName>
</protein>
<keyword evidence="4" id="KW-1185">Reference proteome</keyword>
<evidence type="ECO:0008006" key="5">
    <source>
        <dbReference type="Google" id="ProtNLM"/>
    </source>
</evidence>
<evidence type="ECO:0000256" key="2">
    <source>
        <dbReference type="ARBA" id="ARBA00023002"/>
    </source>
</evidence>
<dbReference type="InterPro" id="IPR043143">
    <property type="entry name" value="Mal/L-sulf/L-lact_DH-like_NADP"/>
</dbReference>
<dbReference type="Pfam" id="PF02615">
    <property type="entry name" value="Ldh_2"/>
    <property type="match status" value="1"/>
</dbReference>
<dbReference type="STRING" id="37001.A0A1A9WHK1"/>
<dbReference type="EnsemblMetazoa" id="GBRI020039-RA">
    <property type="protein sequence ID" value="GBRI020039-PA"/>
    <property type="gene ID" value="GBRI020039"/>
</dbReference>
<reference evidence="4" key="1">
    <citation type="submission" date="2014-03" db="EMBL/GenBank/DDBJ databases">
        <authorList>
            <person name="Aksoy S."/>
            <person name="Warren W."/>
            <person name="Wilson R.K."/>
        </authorList>
    </citation>
    <scope>NUCLEOTIDE SEQUENCE [LARGE SCALE GENOMIC DNA]</scope>
    <source>
        <strain evidence="4">IAEA</strain>
    </source>
</reference>
<dbReference type="InterPro" id="IPR003767">
    <property type="entry name" value="Malate/L-lactate_DH-like"/>
</dbReference>
<dbReference type="AlphaFoldDB" id="A0A1A9WHK1"/>
<proteinExistence type="inferred from homology"/>
<evidence type="ECO:0000256" key="1">
    <source>
        <dbReference type="ARBA" id="ARBA00006056"/>
    </source>
</evidence>
<dbReference type="Gene3D" id="3.30.1370.60">
    <property type="entry name" value="Hypothetical oxidoreductase yiak, domain 2"/>
    <property type="match status" value="1"/>
</dbReference>
<dbReference type="GO" id="GO:0016491">
    <property type="term" value="F:oxidoreductase activity"/>
    <property type="evidence" value="ECO:0007669"/>
    <property type="project" value="UniProtKB-KW"/>
</dbReference>
<dbReference type="InterPro" id="IPR043144">
    <property type="entry name" value="Mal/L-sulf/L-lact_DH-like_ah"/>
</dbReference>
<dbReference type="Proteomes" id="UP000091820">
    <property type="component" value="Unassembled WGS sequence"/>
</dbReference>
<dbReference type="VEuPathDB" id="VectorBase:GBRI020039"/>
<comment type="similarity">
    <text evidence="1">Belongs to the LDH2/MDH2 oxidoreductase family.</text>
</comment>
<dbReference type="InterPro" id="IPR036111">
    <property type="entry name" value="Mal/L-sulfo/L-lacto_DH-like_sf"/>
</dbReference>
<accession>A0A1A9WHK1</accession>
<organism evidence="3 4">
    <name type="scientific">Glossina brevipalpis</name>
    <dbReference type="NCBI Taxonomy" id="37001"/>
    <lineage>
        <taxon>Eukaryota</taxon>
        <taxon>Metazoa</taxon>
        <taxon>Ecdysozoa</taxon>
        <taxon>Arthropoda</taxon>
        <taxon>Hexapoda</taxon>
        <taxon>Insecta</taxon>
        <taxon>Pterygota</taxon>
        <taxon>Neoptera</taxon>
        <taxon>Endopterygota</taxon>
        <taxon>Diptera</taxon>
        <taxon>Brachycera</taxon>
        <taxon>Muscomorpha</taxon>
        <taxon>Hippoboscoidea</taxon>
        <taxon>Glossinidae</taxon>
        <taxon>Glossina</taxon>
    </lineage>
</organism>
<dbReference type="SUPFAM" id="SSF89733">
    <property type="entry name" value="L-sulfolactate dehydrogenase-like"/>
    <property type="match status" value="1"/>
</dbReference>
<dbReference type="PANTHER" id="PTHR11091">
    <property type="entry name" value="OXIDOREDUCTASE-RELATED"/>
    <property type="match status" value="1"/>
</dbReference>
<evidence type="ECO:0000313" key="4">
    <source>
        <dbReference type="Proteomes" id="UP000091820"/>
    </source>
</evidence>
<sequence>MNWRPTYLYEVEHVGAAKTIKKSYFDIGVQDIRSKRSYLCSALISYPTPILTELLIKYFGFLHIAQKGKETVVLREKECIAFDVPQNHAEQQADLLVAADYRGHLSHGMNRLEFYLNDLSKKATDGAAVAKVLKESPATAWVDGCNGLGAVIGNFCMDLAIEKAKTVGVGWVCAKNCTHYGIAAWYPLRAIKEGFVGISMANTSPLMTPTRAKKAAIGTNPLAVGVPAGNGHFLLDMATTAVALGKIEIQRRKGENLPAGWALDSEGLPTIDTDVALRKPSLMPLGGFELNSGYKGYGNVKKCYSRGLYNKFKPYTVGGTLFVH</sequence>
<dbReference type="Gene3D" id="1.10.1530.10">
    <property type="match status" value="1"/>
</dbReference>
<dbReference type="PANTHER" id="PTHR11091:SF0">
    <property type="entry name" value="MALATE DEHYDROGENASE"/>
    <property type="match status" value="1"/>
</dbReference>